<reference evidence="1 2" key="1">
    <citation type="submission" date="2009-06" db="EMBL/GenBank/DDBJ databases">
        <title>Complete sequence of Desulfovibrio salexigens DSM 2638.</title>
        <authorList>
            <consortium name="US DOE Joint Genome Institute"/>
            <person name="Lucas S."/>
            <person name="Copeland A."/>
            <person name="Lapidus A."/>
            <person name="Glavina del Rio T."/>
            <person name="Tice H."/>
            <person name="Bruce D."/>
            <person name="Goodwin L."/>
            <person name="Pitluck S."/>
            <person name="Munk A.C."/>
            <person name="Brettin T."/>
            <person name="Detter J.C."/>
            <person name="Han C."/>
            <person name="Tapia R."/>
            <person name="Larimer F."/>
            <person name="Land M."/>
            <person name="Hauser L."/>
            <person name="Kyrpides N."/>
            <person name="Anderson I."/>
            <person name="Wall J.D."/>
            <person name="Arkin A.P."/>
            <person name="Dehal P."/>
            <person name="Chivian D."/>
            <person name="Giles B."/>
            <person name="Hazen T.C."/>
        </authorList>
    </citation>
    <scope>NUCLEOTIDE SEQUENCE [LARGE SCALE GENOMIC DNA]</scope>
    <source>
        <strain evidence="2">ATCC 14822 / DSM 2638 / NCIMB 8403 / VKM B-1763</strain>
    </source>
</reference>
<dbReference type="RefSeq" id="WP_015851698.1">
    <property type="nucleotide sequence ID" value="NC_012881.1"/>
</dbReference>
<sequence length="266" mass="29064">MIEFPLWLQDYQIDDAIFGEAYEATLPPQRAWLKKTIAQVYAVNSPEAPSSTWNVNTWRGGFETEVSTAPLEWTVLLLDDKSVSPVRILAALVPALAAGVKNILAVYCGEAGISQAVLAGFELAGQEDVVHLPQDKVEELLNLLMQSGVDGAILDLRAKLALLPSGPCVRYWRAPEISSISVCKEDDSPDMDVMTFVHPDVEFVEVDEDSLEDIRTDAAVVPAEIVGDALTSFNIVLAHGQEGCWLWNGFNSSFFKRESVALAVAE</sequence>
<dbReference type="Proteomes" id="UP000002601">
    <property type="component" value="Chromosome"/>
</dbReference>
<dbReference type="OrthoDB" id="5455089at2"/>
<dbReference type="STRING" id="526222.Desal_1820"/>
<dbReference type="AlphaFoldDB" id="C6BTV2"/>
<protein>
    <submittedName>
        <fullName evidence="1">Uncharacterized protein</fullName>
    </submittedName>
</protein>
<dbReference type="KEGG" id="dsa:Desal_1820"/>
<evidence type="ECO:0000313" key="2">
    <source>
        <dbReference type="Proteomes" id="UP000002601"/>
    </source>
</evidence>
<name>C6BTV2_MARSD</name>
<dbReference type="HOGENOM" id="CLU_081799_0_0_7"/>
<dbReference type="Gene3D" id="3.40.50.1980">
    <property type="entry name" value="Nitrogenase molybdenum iron protein domain"/>
    <property type="match status" value="1"/>
</dbReference>
<gene>
    <name evidence="1" type="ordered locus">Desal_1820</name>
</gene>
<keyword evidence="2" id="KW-1185">Reference proteome</keyword>
<dbReference type="eggNOG" id="ENOG5034B2Q">
    <property type="taxonomic scope" value="Bacteria"/>
</dbReference>
<evidence type="ECO:0000313" key="1">
    <source>
        <dbReference type="EMBL" id="ACS79882.1"/>
    </source>
</evidence>
<accession>C6BTV2</accession>
<proteinExistence type="predicted"/>
<dbReference type="EMBL" id="CP001649">
    <property type="protein sequence ID" value="ACS79882.1"/>
    <property type="molecule type" value="Genomic_DNA"/>
</dbReference>
<organism evidence="1 2">
    <name type="scientific">Maridesulfovibrio salexigens (strain ATCC 14822 / DSM 2638 / NCIMB 8403 / VKM B-1763)</name>
    <name type="common">Desulfovibrio salexigens</name>
    <dbReference type="NCBI Taxonomy" id="526222"/>
    <lineage>
        <taxon>Bacteria</taxon>
        <taxon>Pseudomonadati</taxon>
        <taxon>Thermodesulfobacteriota</taxon>
        <taxon>Desulfovibrionia</taxon>
        <taxon>Desulfovibrionales</taxon>
        <taxon>Desulfovibrionaceae</taxon>
        <taxon>Maridesulfovibrio</taxon>
    </lineage>
</organism>